<accession>X1TR86</accession>
<sequence length="67" mass="7721">ECLYSFDEPCHKICKLPDVINGAIESWEYSFPDGRTYEVLASPYIDSDETVCQLTTFRNITPRKWAG</sequence>
<feature type="non-terminal residue" evidence="1">
    <location>
        <position position="1"/>
    </location>
</feature>
<reference evidence="1" key="1">
    <citation type="journal article" date="2014" name="Front. Microbiol.">
        <title>High frequency of phylogenetically diverse reductive dehalogenase-homologous genes in deep subseafloor sedimentary metagenomes.</title>
        <authorList>
            <person name="Kawai M."/>
            <person name="Futagami T."/>
            <person name="Toyoda A."/>
            <person name="Takaki Y."/>
            <person name="Nishi S."/>
            <person name="Hori S."/>
            <person name="Arai W."/>
            <person name="Tsubouchi T."/>
            <person name="Morono Y."/>
            <person name="Uchiyama I."/>
            <person name="Ito T."/>
            <person name="Fujiyama A."/>
            <person name="Inagaki F."/>
            <person name="Takami H."/>
        </authorList>
    </citation>
    <scope>NUCLEOTIDE SEQUENCE</scope>
    <source>
        <strain evidence="1">Expedition CK06-06</strain>
    </source>
</reference>
<name>X1TR86_9ZZZZ</name>
<comment type="caution">
    <text evidence="1">The sequence shown here is derived from an EMBL/GenBank/DDBJ whole genome shotgun (WGS) entry which is preliminary data.</text>
</comment>
<dbReference type="AlphaFoldDB" id="X1TR86"/>
<evidence type="ECO:0008006" key="2">
    <source>
        <dbReference type="Google" id="ProtNLM"/>
    </source>
</evidence>
<proteinExistence type="predicted"/>
<organism evidence="1">
    <name type="scientific">marine sediment metagenome</name>
    <dbReference type="NCBI Taxonomy" id="412755"/>
    <lineage>
        <taxon>unclassified sequences</taxon>
        <taxon>metagenomes</taxon>
        <taxon>ecological metagenomes</taxon>
    </lineage>
</organism>
<gene>
    <name evidence="1" type="ORF">S12H4_32375</name>
</gene>
<evidence type="ECO:0000313" key="1">
    <source>
        <dbReference type="EMBL" id="GAI90065.1"/>
    </source>
</evidence>
<dbReference type="EMBL" id="BARW01018983">
    <property type="protein sequence ID" value="GAI90065.1"/>
    <property type="molecule type" value="Genomic_DNA"/>
</dbReference>
<protein>
    <recommendedName>
        <fullName evidence="2">PAS fold-4 domain-containing protein</fullName>
    </recommendedName>
</protein>